<name>A0AAJ0EVM3_9PEZI</name>
<gene>
    <name evidence="1" type="ORF">BDP55DRAFT_87242</name>
</gene>
<evidence type="ECO:0000313" key="1">
    <source>
        <dbReference type="EMBL" id="KAK1687805.1"/>
    </source>
</evidence>
<evidence type="ECO:0000313" key="2">
    <source>
        <dbReference type="Proteomes" id="UP001224890"/>
    </source>
</evidence>
<dbReference type="AlphaFoldDB" id="A0AAJ0EVM3"/>
<proteinExistence type="predicted"/>
<comment type="caution">
    <text evidence="1">The sequence shown here is derived from an EMBL/GenBank/DDBJ whole genome shotgun (WGS) entry which is preliminary data.</text>
</comment>
<sequence length="150" mass="16341">MYFLARAVFLESSLPSSASIHDNTVVKFACFLARTVLTASRASLGRTIQLARTCFPKLRVVYSMGPGDGRNTYQATCVFSTAQSYSGYFSLRDLLVSSPNATSITLLKVSMEREANIVSRDEGKIPALSNGGAYEREGLSPARRKGHTYA</sequence>
<dbReference type="RefSeq" id="XP_060431500.1">
    <property type="nucleotide sequence ID" value="XM_060581284.1"/>
</dbReference>
<reference evidence="1" key="1">
    <citation type="submission" date="2021-06" db="EMBL/GenBank/DDBJ databases">
        <title>Comparative genomics, transcriptomics and evolutionary studies reveal genomic signatures of adaptation to plant cell wall in hemibiotrophic fungi.</title>
        <authorList>
            <consortium name="DOE Joint Genome Institute"/>
            <person name="Baroncelli R."/>
            <person name="Diaz J.F."/>
            <person name="Benocci T."/>
            <person name="Peng M."/>
            <person name="Battaglia E."/>
            <person name="Haridas S."/>
            <person name="Andreopoulos W."/>
            <person name="Labutti K."/>
            <person name="Pangilinan J."/>
            <person name="Floch G.L."/>
            <person name="Makela M.R."/>
            <person name="Henrissat B."/>
            <person name="Grigoriev I.V."/>
            <person name="Crouch J.A."/>
            <person name="De Vries R.P."/>
            <person name="Sukno S.A."/>
            <person name="Thon M.R."/>
        </authorList>
    </citation>
    <scope>NUCLEOTIDE SEQUENCE</scope>
    <source>
        <strain evidence="1">CBS 193.32</strain>
    </source>
</reference>
<accession>A0AAJ0EVM3</accession>
<keyword evidence="2" id="KW-1185">Reference proteome</keyword>
<dbReference type="EMBL" id="JAHMHR010000014">
    <property type="protein sequence ID" value="KAK1687805.1"/>
    <property type="molecule type" value="Genomic_DNA"/>
</dbReference>
<protein>
    <submittedName>
        <fullName evidence="1">Uncharacterized protein</fullName>
    </submittedName>
</protein>
<dbReference type="GeneID" id="85465810"/>
<organism evidence="1 2">
    <name type="scientific">Colletotrichum godetiae</name>
    <dbReference type="NCBI Taxonomy" id="1209918"/>
    <lineage>
        <taxon>Eukaryota</taxon>
        <taxon>Fungi</taxon>
        <taxon>Dikarya</taxon>
        <taxon>Ascomycota</taxon>
        <taxon>Pezizomycotina</taxon>
        <taxon>Sordariomycetes</taxon>
        <taxon>Hypocreomycetidae</taxon>
        <taxon>Glomerellales</taxon>
        <taxon>Glomerellaceae</taxon>
        <taxon>Colletotrichum</taxon>
        <taxon>Colletotrichum acutatum species complex</taxon>
    </lineage>
</organism>
<dbReference type="Proteomes" id="UP001224890">
    <property type="component" value="Unassembled WGS sequence"/>
</dbReference>